<evidence type="ECO:0000256" key="1">
    <source>
        <dbReference type="SAM" id="Phobius"/>
    </source>
</evidence>
<dbReference type="Proteomes" id="UP001166251">
    <property type="component" value="Unassembled WGS sequence"/>
</dbReference>
<comment type="caution">
    <text evidence="2">The sequence shown here is derived from an EMBL/GenBank/DDBJ whole genome shotgun (WGS) entry which is preliminary data.</text>
</comment>
<feature type="transmembrane region" description="Helical" evidence="1">
    <location>
        <begin position="15"/>
        <end position="38"/>
    </location>
</feature>
<accession>A0ABS7EG16</accession>
<keyword evidence="1" id="KW-1133">Transmembrane helix</keyword>
<keyword evidence="3" id="KW-1185">Reference proteome</keyword>
<evidence type="ECO:0000313" key="2">
    <source>
        <dbReference type="EMBL" id="MBW8191284.1"/>
    </source>
</evidence>
<reference evidence="2" key="1">
    <citation type="submission" date="2021-07" db="EMBL/GenBank/DDBJ databases">
        <title>Neiella marina sp. nov., isolated from the intestinal content of sea cucumber Apostichopus japonicus.</title>
        <authorList>
            <person name="Bai X."/>
        </authorList>
    </citation>
    <scope>NUCLEOTIDE SEQUENCE</scope>
    <source>
        <strain evidence="2">126</strain>
    </source>
</reference>
<keyword evidence="1" id="KW-0472">Membrane</keyword>
<dbReference type="EMBL" id="JAHZSS010000010">
    <property type="protein sequence ID" value="MBW8191284.1"/>
    <property type="molecule type" value="Genomic_DNA"/>
</dbReference>
<organism evidence="2 3">
    <name type="scientific">Neiella holothuriorum</name>
    <dbReference type="NCBI Taxonomy" id="2870530"/>
    <lineage>
        <taxon>Bacteria</taxon>
        <taxon>Pseudomonadati</taxon>
        <taxon>Pseudomonadota</taxon>
        <taxon>Gammaproteobacteria</taxon>
        <taxon>Alteromonadales</taxon>
        <taxon>Echinimonadaceae</taxon>
        <taxon>Neiella</taxon>
    </lineage>
</organism>
<sequence>MLEPSVNFPPEDQGFQFLVPMFLLAASVFACAFIRWLLVEDSLREETRIEQDLARVTKELEINAKKLAEFKL</sequence>
<protein>
    <submittedName>
        <fullName evidence="2">Uncharacterized protein</fullName>
    </submittedName>
</protein>
<name>A0ABS7EG16_9GAMM</name>
<evidence type="ECO:0000313" key="3">
    <source>
        <dbReference type="Proteomes" id="UP001166251"/>
    </source>
</evidence>
<proteinExistence type="predicted"/>
<keyword evidence="1" id="KW-0812">Transmembrane</keyword>
<dbReference type="RefSeq" id="WP_220103967.1">
    <property type="nucleotide sequence ID" value="NZ_JAHZSS010000010.1"/>
</dbReference>
<gene>
    <name evidence="2" type="ORF">K0504_09570</name>
</gene>